<feature type="coiled-coil region" evidence="1">
    <location>
        <begin position="604"/>
        <end position="631"/>
    </location>
</feature>
<feature type="coiled-coil region" evidence="1">
    <location>
        <begin position="657"/>
        <end position="691"/>
    </location>
</feature>
<dbReference type="GO" id="GO:0005643">
    <property type="term" value="C:nuclear pore"/>
    <property type="evidence" value="ECO:0007669"/>
    <property type="project" value="TreeGrafter"/>
</dbReference>
<gene>
    <name evidence="3" type="ORF">CAMP_LOCUS5367</name>
</gene>
<feature type="coiled-coil region" evidence="1">
    <location>
        <begin position="1256"/>
        <end position="1326"/>
    </location>
</feature>
<proteinExistence type="predicted"/>
<dbReference type="OrthoDB" id="5849780at2759"/>
<dbReference type="EMBL" id="CANHGI010000002">
    <property type="protein sequence ID" value="CAI5442730.1"/>
    <property type="molecule type" value="Genomic_DNA"/>
</dbReference>
<evidence type="ECO:0000313" key="3">
    <source>
        <dbReference type="EMBL" id="CAI5442730.1"/>
    </source>
</evidence>
<name>A0A9P1ICV8_9PELO</name>
<feature type="coiled-coil region" evidence="1">
    <location>
        <begin position="1152"/>
        <end position="1193"/>
    </location>
</feature>
<evidence type="ECO:0000256" key="2">
    <source>
        <dbReference type="SAM" id="MobiDB-lite"/>
    </source>
</evidence>
<comment type="caution">
    <text evidence="3">The sequence shown here is derived from an EMBL/GenBank/DDBJ whole genome shotgun (WGS) entry which is preliminary data.</text>
</comment>
<feature type="coiled-coil region" evidence="1">
    <location>
        <begin position="864"/>
        <end position="905"/>
    </location>
</feature>
<dbReference type="GO" id="GO:0006406">
    <property type="term" value="P:mRNA export from nucleus"/>
    <property type="evidence" value="ECO:0007669"/>
    <property type="project" value="TreeGrafter"/>
</dbReference>
<dbReference type="PANTHER" id="PTHR18898:SF2">
    <property type="entry name" value="NUCLEOPROTEIN TPR"/>
    <property type="match status" value="1"/>
</dbReference>
<feature type="coiled-coil region" evidence="1">
    <location>
        <begin position="805"/>
        <end position="839"/>
    </location>
</feature>
<sequence>MEVDTNNPTGSAEGEQNAWEIEKTQLEQQNFNLNQELGDTRERFESLANKNTQLLDELDRYGSELSEASRQRRLLESARNEAVDKNIQLESDVARLQIEKEERDNFIANLNKEKQSTMIEMFSLRDQIKQLCEEKASIELSLENIEQDKKSIAFEREKYGAERDMYSESKKWFMQEISERDNRISNLRLELTNKDMEMTNERLQLESEVNSLRMKIDDLSQKLELSKESAQESMDKIEEIETAHVGQIANLEAEIRCLNELKSVLQNATEEAKQAADKFRDDLDAKEKVVEEVRKLLSEVHEEVVREKSVFDEELENKNAEISRLKVELAQTNELMRSKHAVNINVTEEELAALSPAAADTARLLKGGQSLSGLVKEHARIAGELAAQKEENVQLMRTLEELVETLQANGNNFTAQKNLTDSIFDRNERFEKQLEEAEAARKELINQRDLAQRELAFTQVELEKYQRDFELMMKRNSELMYASERMNRTDDPNWTDASDEKLFTSIVALQQRNVQLESDIEREKKSAAQAAMNAQNVEMAGLRSELAKSHEAENRLQSQIEQLKTALNVVKDQAEHFKELVRDSVSATEARNARIKAEEAYAAKVSAEMSVKRLEDLVAVLKEERNSREQDMSQRIEAAESRANNTVQTNVTLEVALKAQTANTKELQQTVQSLEKDIEAKSEEIRKLLDTDSQKSQKLCDIGKQLMDSNEAVGSFRVRVRFLEDELASMKSETAYLRNENEIQRSVMKREQELMKTLTEMGSRLSRVENEKLSHSNNQVEVLRLERDSLKSSSTRLSDQLAHQKNEAKLVQTKLEQEIKMLQNRLAEKQQQFGASEKELLDLRSKLTSVQAQYTKADTLEMTPDRLKKEYQQLKNRTQFLENQLDEAKGKLIEAESERAKRLDESNLVQTHSNVLEENLKQTEKLGALERERLETKAKTFEARTEELTEALAKLREEYEALKESHDDTRSEYEKQIGELNRQISVVNIEVERVKDAHAVIEKDLKVAEEAVKTKHEEILNHRMIYDELIKTKSAYEVTIGNLRSNLDNTSMQLVAAKDAKQQSDERRINAESELEKKTEEKDRMDKEYREKMNEYDQKLEQLSQQYEVLASSVTSSFESNESIADSDKTSNVESNTISSLQNLLQFVRHEKDSAINRAMTAEMEMRRLRAETSEYERGRNELLAKVRDLENEQTANAAALIERAKLLEKLEHLTDVQRRNTQLTTNQTILQKECYRLRLLNRSTEEKNQNSLAKCNEIQLKSASLTQELKEKKREIEVLQQRLETTGRGQTSSLQTQLDQCKSLLAQARQETKAAAEHAKSCEQEKMKAEEVSKTFQGKFNQTRTLALKYRDEVSFFRLKNFNSKSGIFIIYTI</sequence>
<keyword evidence="1" id="KW-0175">Coiled coil</keyword>
<organism evidence="3 4">
    <name type="scientific">Caenorhabditis angaria</name>
    <dbReference type="NCBI Taxonomy" id="860376"/>
    <lineage>
        <taxon>Eukaryota</taxon>
        <taxon>Metazoa</taxon>
        <taxon>Ecdysozoa</taxon>
        <taxon>Nematoda</taxon>
        <taxon>Chromadorea</taxon>
        <taxon>Rhabditida</taxon>
        <taxon>Rhabditina</taxon>
        <taxon>Rhabditomorpha</taxon>
        <taxon>Rhabditoidea</taxon>
        <taxon>Rhabditidae</taxon>
        <taxon>Peloderinae</taxon>
        <taxon>Caenorhabditis</taxon>
    </lineage>
</organism>
<feature type="coiled-coil region" evidence="1">
    <location>
        <begin position="385"/>
        <end position="468"/>
    </location>
</feature>
<feature type="coiled-coil region" evidence="1">
    <location>
        <begin position="186"/>
        <end position="335"/>
    </location>
</feature>
<evidence type="ECO:0000313" key="4">
    <source>
        <dbReference type="Proteomes" id="UP001152747"/>
    </source>
</evidence>
<reference evidence="3" key="1">
    <citation type="submission" date="2022-11" db="EMBL/GenBank/DDBJ databases">
        <authorList>
            <person name="Kikuchi T."/>
        </authorList>
    </citation>
    <scope>NUCLEOTIDE SEQUENCE</scope>
    <source>
        <strain evidence="3">PS1010</strain>
    </source>
</reference>
<feature type="coiled-coil region" evidence="1">
    <location>
        <begin position="506"/>
        <end position="580"/>
    </location>
</feature>
<dbReference type="GO" id="GO:1901673">
    <property type="term" value="P:regulation of mitotic spindle assembly"/>
    <property type="evidence" value="ECO:0007669"/>
    <property type="project" value="TreeGrafter"/>
</dbReference>
<feature type="coiled-coil region" evidence="1">
    <location>
        <begin position="931"/>
        <end position="1011"/>
    </location>
</feature>
<accession>A0A9P1ICV8</accession>
<evidence type="ECO:0000256" key="1">
    <source>
        <dbReference type="SAM" id="Coils"/>
    </source>
</evidence>
<feature type="coiled-coil region" evidence="1">
    <location>
        <begin position="16"/>
        <end position="99"/>
    </location>
</feature>
<dbReference type="PANTHER" id="PTHR18898">
    <property type="entry name" value="NUCLEOPROTEIN TPR-RELATED"/>
    <property type="match status" value="1"/>
</dbReference>
<dbReference type="Proteomes" id="UP001152747">
    <property type="component" value="Unassembled WGS sequence"/>
</dbReference>
<feature type="region of interest" description="Disordered" evidence="2">
    <location>
        <begin position="1059"/>
        <end position="1084"/>
    </location>
</feature>
<evidence type="ECO:0008006" key="5">
    <source>
        <dbReference type="Google" id="ProtNLM"/>
    </source>
</evidence>
<keyword evidence="4" id="KW-1185">Reference proteome</keyword>
<protein>
    <recommendedName>
        <fullName evidence="5">Nucleoprotein TPR</fullName>
    </recommendedName>
</protein>
<dbReference type="GO" id="GO:0017056">
    <property type="term" value="F:structural constituent of nuclear pore"/>
    <property type="evidence" value="ECO:0007669"/>
    <property type="project" value="TreeGrafter"/>
</dbReference>